<feature type="transmembrane region" description="Helical" evidence="6">
    <location>
        <begin position="243"/>
        <end position="261"/>
    </location>
</feature>
<dbReference type="InterPro" id="IPR009051">
    <property type="entry name" value="Helical_ferredxn"/>
</dbReference>
<keyword evidence="9" id="KW-1185">Reference proteome</keyword>
<keyword evidence="3" id="KW-0560">Oxidoreductase</keyword>
<evidence type="ECO:0000256" key="6">
    <source>
        <dbReference type="SAM" id="Phobius"/>
    </source>
</evidence>
<keyword evidence="6" id="KW-1133">Transmembrane helix</keyword>
<feature type="transmembrane region" description="Helical" evidence="6">
    <location>
        <begin position="285"/>
        <end position="302"/>
    </location>
</feature>
<dbReference type="Gene3D" id="1.20.950.20">
    <property type="entry name" value="Transmembrane di-heme cytochromes, Chain C"/>
    <property type="match status" value="1"/>
</dbReference>
<dbReference type="STRING" id="1121416.SAMN02745220_00970"/>
<dbReference type="Gene3D" id="1.10.1060.10">
    <property type="entry name" value="Alpha-helical ferredoxin"/>
    <property type="match status" value="1"/>
</dbReference>
<feature type="transmembrane region" description="Helical" evidence="6">
    <location>
        <begin position="350"/>
        <end position="369"/>
    </location>
</feature>
<dbReference type="InterPro" id="IPR036197">
    <property type="entry name" value="NarG-like_sf"/>
</dbReference>
<dbReference type="RefSeq" id="WP_073612310.1">
    <property type="nucleotide sequence ID" value="NZ_FRFE01000003.1"/>
</dbReference>
<feature type="domain" description="4Fe-4S ferredoxin-type" evidence="7">
    <location>
        <begin position="57"/>
        <end position="82"/>
    </location>
</feature>
<name>A0A1M7Y0F5_9BACT</name>
<evidence type="ECO:0000256" key="1">
    <source>
        <dbReference type="ARBA" id="ARBA00022485"/>
    </source>
</evidence>
<dbReference type="Pfam" id="PF13183">
    <property type="entry name" value="Fer4_8"/>
    <property type="match status" value="1"/>
</dbReference>
<keyword evidence="4" id="KW-0408">Iron</keyword>
<keyword evidence="2" id="KW-0479">Metal-binding</keyword>
<accession>A0A1M7Y0F5</accession>
<protein>
    <submittedName>
        <fullName evidence="8">Putative adenylylsulfate reductase-associated electron transfer protein QmoC</fullName>
    </submittedName>
</protein>
<evidence type="ECO:0000256" key="5">
    <source>
        <dbReference type="ARBA" id="ARBA00023014"/>
    </source>
</evidence>
<feature type="transmembrane region" description="Helical" evidence="6">
    <location>
        <begin position="323"/>
        <end position="344"/>
    </location>
</feature>
<dbReference type="PANTHER" id="PTHR43255">
    <property type="entry name" value="IRON-SULFUR-BINDING OXIDOREDUCTASE FADF-RELATED-RELATED"/>
    <property type="match status" value="1"/>
</dbReference>
<dbReference type="InterPro" id="IPR051460">
    <property type="entry name" value="HdrC_iron-sulfur_subunit"/>
</dbReference>
<evidence type="ECO:0000256" key="4">
    <source>
        <dbReference type="ARBA" id="ARBA00023004"/>
    </source>
</evidence>
<dbReference type="NCBIfam" id="NF038018">
    <property type="entry name" value="qmoC"/>
    <property type="match status" value="1"/>
</dbReference>
<feature type="transmembrane region" description="Helical" evidence="6">
    <location>
        <begin position="117"/>
        <end position="140"/>
    </location>
</feature>
<organism evidence="8 9">
    <name type="scientific">Desulfopila aestuarii DSM 18488</name>
    <dbReference type="NCBI Taxonomy" id="1121416"/>
    <lineage>
        <taxon>Bacteria</taxon>
        <taxon>Pseudomonadati</taxon>
        <taxon>Thermodesulfobacteriota</taxon>
        <taxon>Desulfobulbia</taxon>
        <taxon>Desulfobulbales</taxon>
        <taxon>Desulfocapsaceae</taxon>
        <taxon>Desulfopila</taxon>
    </lineage>
</organism>
<dbReference type="GO" id="GO:0016491">
    <property type="term" value="F:oxidoreductase activity"/>
    <property type="evidence" value="ECO:0007669"/>
    <property type="project" value="UniProtKB-KW"/>
</dbReference>
<evidence type="ECO:0000313" key="8">
    <source>
        <dbReference type="EMBL" id="SHO45028.1"/>
    </source>
</evidence>
<dbReference type="EMBL" id="FRFE01000003">
    <property type="protein sequence ID" value="SHO45028.1"/>
    <property type="molecule type" value="Genomic_DNA"/>
</dbReference>
<keyword evidence="6" id="KW-0812">Transmembrane</keyword>
<dbReference type="PROSITE" id="PS00198">
    <property type="entry name" value="4FE4S_FER_1"/>
    <property type="match status" value="1"/>
</dbReference>
<keyword evidence="1" id="KW-0004">4Fe-4S</keyword>
<dbReference type="GO" id="GO:0005886">
    <property type="term" value="C:plasma membrane"/>
    <property type="evidence" value="ECO:0007669"/>
    <property type="project" value="TreeGrafter"/>
</dbReference>
<keyword evidence="6" id="KW-0472">Membrane</keyword>
<dbReference type="SUPFAM" id="SSF46548">
    <property type="entry name" value="alpha-helical ferredoxin"/>
    <property type="match status" value="1"/>
</dbReference>
<dbReference type="PROSITE" id="PS51379">
    <property type="entry name" value="4FE4S_FER_2"/>
    <property type="match status" value="1"/>
</dbReference>
<dbReference type="PANTHER" id="PTHR43255:SF1">
    <property type="entry name" value="IRON-SULFUR-BINDING OXIDOREDUCTASE FADF-RELATED"/>
    <property type="match status" value="1"/>
</dbReference>
<reference evidence="8 9" key="1">
    <citation type="submission" date="2016-12" db="EMBL/GenBank/DDBJ databases">
        <authorList>
            <person name="Song W.-J."/>
            <person name="Kurnit D.M."/>
        </authorList>
    </citation>
    <scope>NUCLEOTIDE SEQUENCE [LARGE SCALE GENOMIC DNA]</scope>
    <source>
        <strain evidence="8 9">DSM 18488</strain>
    </source>
</reference>
<dbReference type="GO" id="GO:0046872">
    <property type="term" value="F:metal ion binding"/>
    <property type="evidence" value="ECO:0007669"/>
    <property type="project" value="UniProtKB-KW"/>
</dbReference>
<dbReference type="Proteomes" id="UP000184603">
    <property type="component" value="Unassembled WGS sequence"/>
</dbReference>
<evidence type="ECO:0000313" key="9">
    <source>
        <dbReference type="Proteomes" id="UP000184603"/>
    </source>
</evidence>
<evidence type="ECO:0000256" key="2">
    <source>
        <dbReference type="ARBA" id="ARBA00022723"/>
    </source>
</evidence>
<dbReference type="GO" id="GO:0051539">
    <property type="term" value="F:4 iron, 4 sulfur cluster binding"/>
    <property type="evidence" value="ECO:0007669"/>
    <property type="project" value="UniProtKB-KW"/>
</dbReference>
<gene>
    <name evidence="8" type="ORF">SAMN02745220_00970</name>
</gene>
<feature type="transmembrane region" description="Helical" evidence="6">
    <location>
        <begin position="160"/>
        <end position="184"/>
    </location>
</feature>
<evidence type="ECO:0000256" key="3">
    <source>
        <dbReference type="ARBA" id="ARBA00023002"/>
    </source>
</evidence>
<dbReference type="OrthoDB" id="9794954at2"/>
<keyword evidence="5" id="KW-0411">Iron-sulfur</keyword>
<evidence type="ECO:0000259" key="7">
    <source>
        <dbReference type="PROSITE" id="PS51379"/>
    </source>
</evidence>
<sequence length="398" mass="45043">MKVQPDLEFIKSLKLAGGDTLKKCYQCATCSVACPLSSDQKPFPRKEMIWSQWGMKENLIADPDVFLCHQCGDCTEKCPRGAKPGEVLGAIRSYAYTYYGWPAGLAKLATSAKNLPMLIGVPALIILIFWFLSGAMHIPSVEEFAKKGYTNFFGHWDFKWYAKNIFFIVAFMVPAAGIAAFSIYKGITKMWASMSKNAGIEPTFRPSVMQFLTQFLVPSVTETLQHKRFKECTTNVDRVKGHLPLVFAFIGLFIVTCWSLFKQDVLGLIWPSLHGPLPLIDPFKLLANASAIALLYGIWVLWTNRTAMEAKGKSSRTFYDWFLIWEIMAVGVTGFGAELLRWAGLPTFGYIVYFMHLVSVMMLFLYLPYTKFAHIVYRTTAMCFEKYRESGFAKNVMS</sequence>
<dbReference type="SUPFAM" id="SSF103501">
    <property type="entry name" value="Respiratory nitrate reductase 1 gamma chain"/>
    <property type="match status" value="1"/>
</dbReference>
<dbReference type="InterPro" id="IPR017896">
    <property type="entry name" value="4Fe4S_Fe-S-bd"/>
</dbReference>
<proteinExistence type="predicted"/>
<dbReference type="AlphaFoldDB" id="A0A1M7Y0F5"/>
<dbReference type="InterPro" id="IPR017900">
    <property type="entry name" value="4Fe4S_Fe_S_CS"/>
</dbReference>